<evidence type="ECO:0000256" key="1">
    <source>
        <dbReference type="SAM" id="MobiDB-lite"/>
    </source>
</evidence>
<evidence type="ECO:0000313" key="3">
    <source>
        <dbReference type="Proteomes" id="UP000274429"/>
    </source>
</evidence>
<feature type="region of interest" description="Disordered" evidence="1">
    <location>
        <begin position="343"/>
        <end position="362"/>
    </location>
</feature>
<keyword evidence="3" id="KW-1185">Reference proteome</keyword>
<dbReference type="STRING" id="6205.A0A0R3WPF2"/>
<name>A0A0R3WPF2_HYDTA</name>
<dbReference type="WBParaSite" id="TTAC_0000264201-mRNA-1">
    <property type="protein sequence ID" value="TTAC_0000264201-mRNA-1"/>
    <property type="gene ID" value="TTAC_0000264201"/>
</dbReference>
<organism evidence="4">
    <name type="scientific">Hydatigena taeniaeformis</name>
    <name type="common">Feline tapeworm</name>
    <name type="synonym">Taenia taeniaeformis</name>
    <dbReference type="NCBI Taxonomy" id="6205"/>
    <lineage>
        <taxon>Eukaryota</taxon>
        <taxon>Metazoa</taxon>
        <taxon>Spiralia</taxon>
        <taxon>Lophotrochozoa</taxon>
        <taxon>Platyhelminthes</taxon>
        <taxon>Cestoda</taxon>
        <taxon>Eucestoda</taxon>
        <taxon>Cyclophyllidea</taxon>
        <taxon>Taeniidae</taxon>
        <taxon>Hydatigera</taxon>
    </lineage>
</organism>
<reference evidence="2 3" key="2">
    <citation type="submission" date="2018-11" db="EMBL/GenBank/DDBJ databases">
        <authorList>
            <consortium name="Pathogen Informatics"/>
        </authorList>
    </citation>
    <scope>NUCLEOTIDE SEQUENCE [LARGE SCALE GENOMIC DNA]</scope>
</reference>
<evidence type="ECO:0000313" key="4">
    <source>
        <dbReference type="WBParaSite" id="TTAC_0000264201-mRNA-1"/>
    </source>
</evidence>
<dbReference type="AlphaFoldDB" id="A0A0R3WPF2"/>
<dbReference type="EMBL" id="UYWX01001300">
    <property type="protein sequence ID" value="VDM20710.1"/>
    <property type="molecule type" value="Genomic_DNA"/>
</dbReference>
<sequence>MRHAPKVNGTSVLGDPSRAHVFICVLIHNRFVRSIPKGPTFEFNYNPKQLKCLGANAQNRSKTPYVLFSSRQNKLEQDWSVAMPHISVSVVTDAAATSCHTIKENDDALNDVDLLLADLEPQVKPPKCSWVPPCGPAFGTKEERMRKRKLRLRDFVRLDNLFSESSRYSFKNQNFKPEKNTAFNNWGALIAPFTLHDNTTVDLNLKNSQPPPGAYNPVKDAKPTKNNQLGLDSWTLAAVVNRAPTPKDDVGPACYTLKAPMDQELENLKKRYRSFDSLCEERLAPLKHGYFAQETAFPGPIVMSIFDGSTYVAIKLLTFQTPFTGPGRYDPYKYEKKPTHRYSGLAKATERATDPDKEKNWADRLRPANGTKRECGECKEVFVGSHVRLC</sequence>
<proteinExistence type="predicted"/>
<dbReference type="Proteomes" id="UP000274429">
    <property type="component" value="Unassembled WGS sequence"/>
</dbReference>
<feature type="compositionally biased region" description="Basic and acidic residues" evidence="1">
    <location>
        <begin position="348"/>
        <end position="362"/>
    </location>
</feature>
<reference evidence="4" key="1">
    <citation type="submission" date="2017-02" db="UniProtKB">
        <authorList>
            <consortium name="WormBaseParasite"/>
        </authorList>
    </citation>
    <scope>IDENTIFICATION</scope>
</reference>
<gene>
    <name evidence="2" type="ORF">TTAC_LOCUS2627</name>
</gene>
<accession>A0A0R3WPF2</accession>
<evidence type="ECO:0000313" key="2">
    <source>
        <dbReference type="EMBL" id="VDM20710.1"/>
    </source>
</evidence>
<protein>
    <submittedName>
        <fullName evidence="4">DM domain-containing protein</fullName>
    </submittedName>
</protein>
<dbReference type="OrthoDB" id="6275292at2759"/>